<protein>
    <submittedName>
        <fullName evidence="1">Uncharacterized protein</fullName>
    </submittedName>
</protein>
<comment type="caution">
    <text evidence="1">The sequence shown here is derived from an EMBL/GenBank/DDBJ whole genome shotgun (WGS) entry which is preliminary data.</text>
</comment>
<dbReference type="AlphaFoldDB" id="A0AAE0FGQ5"/>
<accession>A0AAE0FGQ5</accession>
<gene>
    <name evidence="1" type="ORF">CYMTET_31475</name>
</gene>
<reference evidence="1 2" key="1">
    <citation type="journal article" date="2015" name="Genome Biol. Evol.">
        <title>Comparative Genomics of a Bacterivorous Green Alga Reveals Evolutionary Causalities and Consequences of Phago-Mixotrophic Mode of Nutrition.</title>
        <authorList>
            <person name="Burns J.A."/>
            <person name="Paasch A."/>
            <person name="Narechania A."/>
            <person name="Kim E."/>
        </authorList>
    </citation>
    <scope>NUCLEOTIDE SEQUENCE [LARGE SCALE GENOMIC DNA]</scope>
    <source>
        <strain evidence="1 2">PLY_AMNH</strain>
    </source>
</reference>
<dbReference type="Proteomes" id="UP001190700">
    <property type="component" value="Unassembled WGS sequence"/>
</dbReference>
<organism evidence="1 2">
    <name type="scientific">Cymbomonas tetramitiformis</name>
    <dbReference type="NCBI Taxonomy" id="36881"/>
    <lineage>
        <taxon>Eukaryota</taxon>
        <taxon>Viridiplantae</taxon>
        <taxon>Chlorophyta</taxon>
        <taxon>Pyramimonadophyceae</taxon>
        <taxon>Pyramimonadales</taxon>
        <taxon>Pyramimonadaceae</taxon>
        <taxon>Cymbomonas</taxon>
    </lineage>
</organism>
<keyword evidence="2" id="KW-1185">Reference proteome</keyword>
<sequence length="179" mass="19301">MEIVLDLKRQVKTLADTVGKRGFTPRVDKPLIQNPRAVKTRFAAKPLPRGAIGGNQTRTKWPSTRGLDKLYPILWESRAIDNDDAEKFDALCILAGGKPKMISDFSACSFCVDDGECMTTAIFEYTQYVQAHEAQMGFNVGGASEGDVHMDAFAARVAAPLSAHGATAVAGRARRGDGA</sequence>
<name>A0AAE0FGQ5_9CHLO</name>
<proteinExistence type="predicted"/>
<evidence type="ECO:0000313" key="1">
    <source>
        <dbReference type="EMBL" id="KAK3259526.1"/>
    </source>
</evidence>
<dbReference type="EMBL" id="LGRX02018664">
    <property type="protein sequence ID" value="KAK3259526.1"/>
    <property type="molecule type" value="Genomic_DNA"/>
</dbReference>
<evidence type="ECO:0000313" key="2">
    <source>
        <dbReference type="Proteomes" id="UP001190700"/>
    </source>
</evidence>